<organism evidence="1 2">
    <name type="scientific">Rangifer tarandus platyrhynchus</name>
    <name type="common">Svalbard reindeer</name>
    <dbReference type="NCBI Taxonomy" id="3082113"/>
    <lineage>
        <taxon>Eukaryota</taxon>
        <taxon>Metazoa</taxon>
        <taxon>Chordata</taxon>
        <taxon>Craniata</taxon>
        <taxon>Vertebrata</taxon>
        <taxon>Euteleostomi</taxon>
        <taxon>Mammalia</taxon>
        <taxon>Eutheria</taxon>
        <taxon>Laurasiatheria</taxon>
        <taxon>Artiodactyla</taxon>
        <taxon>Ruminantia</taxon>
        <taxon>Pecora</taxon>
        <taxon>Cervidae</taxon>
        <taxon>Odocoileinae</taxon>
        <taxon>Rangifer</taxon>
    </lineage>
</organism>
<accession>A0AC59YA08</accession>
<reference evidence="1" key="2">
    <citation type="submission" date="2025-03" db="EMBL/GenBank/DDBJ databases">
        <authorList>
            <consortium name="ELIXIR-Norway"/>
            <consortium name="Elixir Norway"/>
        </authorList>
    </citation>
    <scope>NUCLEOTIDE SEQUENCE</scope>
</reference>
<name>A0AC59YA08_RANTA</name>
<proteinExistence type="predicted"/>
<gene>
    <name evidence="1" type="ORF">MRATA1EN22A_LOCUS3658</name>
</gene>
<evidence type="ECO:0000313" key="2">
    <source>
        <dbReference type="Proteomes" id="UP001162501"/>
    </source>
</evidence>
<reference evidence="1" key="1">
    <citation type="submission" date="2023-05" db="EMBL/GenBank/DDBJ databases">
        <authorList>
            <consortium name="ELIXIR-Norway"/>
        </authorList>
    </citation>
    <scope>NUCLEOTIDE SEQUENCE</scope>
</reference>
<evidence type="ECO:0000313" key="1">
    <source>
        <dbReference type="EMBL" id="CAM9518257.1"/>
    </source>
</evidence>
<dbReference type="EMBL" id="OX596095">
    <property type="protein sequence ID" value="CAM9518257.1"/>
    <property type="molecule type" value="Genomic_DNA"/>
</dbReference>
<sequence>MSPFVRCVICRYFLPTSVYLKTNKQTCFPLVMRTLRNDRLSCIYLTVPALHCGTWDLLLAARGVKWKAENMPGIQLKIFPNHVLKVQLAVFLAAYSKTQEVVGKWQQFSSERDGASWGDLCQCLETFLVVRPGEVATGI</sequence>
<dbReference type="Proteomes" id="UP001162501">
    <property type="component" value="Chromosome 11"/>
</dbReference>
<protein>
    <submittedName>
        <fullName evidence="1">Uncharacterized protein</fullName>
    </submittedName>
</protein>